<feature type="compositionally biased region" description="Basic and acidic residues" evidence="4">
    <location>
        <begin position="174"/>
        <end position="192"/>
    </location>
</feature>
<dbReference type="InterPro" id="IPR036388">
    <property type="entry name" value="WH-like_DNA-bd_sf"/>
</dbReference>
<evidence type="ECO:0000256" key="3">
    <source>
        <dbReference type="ARBA" id="ARBA00023163"/>
    </source>
</evidence>
<dbReference type="Pfam" id="PF01638">
    <property type="entry name" value="HxlR"/>
    <property type="match status" value="1"/>
</dbReference>
<keyword evidence="3" id="KW-0804">Transcription</keyword>
<evidence type="ECO:0000256" key="4">
    <source>
        <dbReference type="SAM" id="MobiDB-lite"/>
    </source>
</evidence>
<accession>A0ABV2WXL3</accession>
<evidence type="ECO:0000313" key="7">
    <source>
        <dbReference type="Proteomes" id="UP001550628"/>
    </source>
</evidence>
<dbReference type="PROSITE" id="PS51118">
    <property type="entry name" value="HTH_HXLR"/>
    <property type="match status" value="1"/>
</dbReference>
<comment type="caution">
    <text evidence="6">The sequence shown here is derived from an EMBL/GenBank/DDBJ whole genome shotgun (WGS) entry which is preliminary data.</text>
</comment>
<feature type="domain" description="HTH hxlR-type" evidence="5">
    <location>
        <begin position="12"/>
        <end position="109"/>
    </location>
</feature>
<name>A0ABV2WXL3_9NOCA</name>
<evidence type="ECO:0000256" key="1">
    <source>
        <dbReference type="ARBA" id="ARBA00023015"/>
    </source>
</evidence>
<proteinExistence type="predicted"/>
<dbReference type="SUPFAM" id="SSF46785">
    <property type="entry name" value="Winged helix' DNA-binding domain"/>
    <property type="match status" value="1"/>
</dbReference>
<dbReference type="EMBL" id="JBEYBF010000026">
    <property type="protein sequence ID" value="MEU1955628.1"/>
    <property type="molecule type" value="Genomic_DNA"/>
</dbReference>
<keyword evidence="2" id="KW-0238">DNA-binding</keyword>
<gene>
    <name evidence="6" type="ORF">ABZ510_27685</name>
</gene>
<dbReference type="Proteomes" id="UP001550628">
    <property type="component" value="Unassembled WGS sequence"/>
</dbReference>
<sequence length="192" mass="21331">MPARIRVEDRECPLSTAVSYVGEWWTILILHDCFDGYTRFDQYLENIGLSSSMLTTRLKTLVDRGILTKRAYQERPVRYEYVLTDFGRSLRPVLVALAAWRNAQLAPEERAMILVDSETGREVEPVVIDPVSGASVADPRFLFAAGPAAGPEMSERYRGRTAEPAAVGVSGDRPQTRRDIGGFSDKGDYASA</sequence>
<dbReference type="Gene3D" id="1.10.10.10">
    <property type="entry name" value="Winged helix-like DNA-binding domain superfamily/Winged helix DNA-binding domain"/>
    <property type="match status" value="1"/>
</dbReference>
<protein>
    <submittedName>
        <fullName evidence="6">Winged helix-turn-helix transcriptional regulator</fullName>
    </submittedName>
</protein>
<reference evidence="6 7" key="1">
    <citation type="submission" date="2024-06" db="EMBL/GenBank/DDBJ databases">
        <title>The Natural Products Discovery Center: Release of the First 8490 Sequenced Strains for Exploring Actinobacteria Biosynthetic Diversity.</title>
        <authorList>
            <person name="Kalkreuter E."/>
            <person name="Kautsar S.A."/>
            <person name="Yang D."/>
            <person name="Bader C.D."/>
            <person name="Teijaro C.N."/>
            <person name="Fluegel L."/>
            <person name="Davis C.M."/>
            <person name="Simpson J.R."/>
            <person name="Lauterbach L."/>
            <person name="Steele A.D."/>
            <person name="Gui C."/>
            <person name="Meng S."/>
            <person name="Li G."/>
            <person name="Viehrig K."/>
            <person name="Ye F."/>
            <person name="Su P."/>
            <person name="Kiefer A.F."/>
            <person name="Nichols A."/>
            <person name="Cepeda A.J."/>
            <person name="Yan W."/>
            <person name="Fan B."/>
            <person name="Jiang Y."/>
            <person name="Adhikari A."/>
            <person name="Zheng C.-J."/>
            <person name="Schuster L."/>
            <person name="Cowan T.M."/>
            <person name="Smanski M.J."/>
            <person name="Chevrette M.G."/>
            <person name="De Carvalho L.P.S."/>
            <person name="Shen B."/>
        </authorList>
    </citation>
    <scope>NUCLEOTIDE SEQUENCE [LARGE SCALE GENOMIC DNA]</scope>
    <source>
        <strain evidence="6 7">NPDC019708</strain>
    </source>
</reference>
<dbReference type="InterPro" id="IPR002577">
    <property type="entry name" value="HTH_HxlR"/>
</dbReference>
<dbReference type="InterPro" id="IPR036390">
    <property type="entry name" value="WH_DNA-bd_sf"/>
</dbReference>
<dbReference type="PANTHER" id="PTHR33204">
    <property type="entry name" value="TRANSCRIPTIONAL REGULATOR, MARR FAMILY"/>
    <property type="match status" value="1"/>
</dbReference>
<keyword evidence="7" id="KW-1185">Reference proteome</keyword>
<keyword evidence="1" id="KW-0805">Transcription regulation</keyword>
<evidence type="ECO:0000313" key="6">
    <source>
        <dbReference type="EMBL" id="MEU1955628.1"/>
    </source>
</evidence>
<organism evidence="6 7">
    <name type="scientific">Nocardia rhamnosiphila</name>
    <dbReference type="NCBI Taxonomy" id="426716"/>
    <lineage>
        <taxon>Bacteria</taxon>
        <taxon>Bacillati</taxon>
        <taxon>Actinomycetota</taxon>
        <taxon>Actinomycetes</taxon>
        <taxon>Mycobacteriales</taxon>
        <taxon>Nocardiaceae</taxon>
        <taxon>Nocardia</taxon>
    </lineage>
</organism>
<evidence type="ECO:0000256" key="2">
    <source>
        <dbReference type="ARBA" id="ARBA00023125"/>
    </source>
</evidence>
<feature type="region of interest" description="Disordered" evidence="4">
    <location>
        <begin position="150"/>
        <end position="192"/>
    </location>
</feature>
<dbReference type="PANTHER" id="PTHR33204:SF17">
    <property type="entry name" value="TRANSCRIPTIONAL REGULATORY PROTEIN"/>
    <property type="match status" value="1"/>
</dbReference>
<evidence type="ECO:0000259" key="5">
    <source>
        <dbReference type="PROSITE" id="PS51118"/>
    </source>
</evidence>
<dbReference type="RefSeq" id="WP_356960136.1">
    <property type="nucleotide sequence ID" value="NZ_JBEYBD010000046.1"/>
</dbReference>